<organism evidence="3 4">
    <name type="scientific">Acinetobacter populi</name>
    <dbReference type="NCBI Taxonomy" id="1582270"/>
    <lineage>
        <taxon>Bacteria</taxon>
        <taxon>Pseudomonadati</taxon>
        <taxon>Pseudomonadota</taxon>
        <taxon>Gammaproteobacteria</taxon>
        <taxon>Moraxellales</taxon>
        <taxon>Moraxellaceae</taxon>
        <taxon>Acinetobacter</taxon>
    </lineage>
</organism>
<reference evidence="3 4" key="1">
    <citation type="submission" date="2017-05" db="EMBL/GenBank/DDBJ databases">
        <title>Acinetobacter populi ANC 5415 (= PBJ7), whole genome shotgun sequencing project.</title>
        <authorList>
            <person name="Nemec A."/>
            <person name="Radolfova-Krizova L."/>
        </authorList>
    </citation>
    <scope>NUCLEOTIDE SEQUENCE [LARGE SCALE GENOMIC DNA]</scope>
    <source>
        <strain evidence="3 4">PBJ7</strain>
    </source>
</reference>
<dbReference type="RefSeq" id="WP_087620507.1">
    <property type="nucleotide sequence ID" value="NZ_NEXX01000003.1"/>
</dbReference>
<dbReference type="EMBL" id="NEXX01000003">
    <property type="protein sequence ID" value="OUY06903.1"/>
    <property type="molecule type" value="Genomic_DNA"/>
</dbReference>
<dbReference type="Gene3D" id="2.40.128.110">
    <property type="entry name" value="Lipid/polyisoprenoid-binding, YceI-like"/>
    <property type="match status" value="1"/>
</dbReference>
<dbReference type="PANTHER" id="PTHR34406">
    <property type="entry name" value="PROTEIN YCEI"/>
    <property type="match status" value="1"/>
</dbReference>
<dbReference type="Proteomes" id="UP000196536">
    <property type="component" value="Unassembled WGS sequence"/>
</dbReference>
<dbReference type="InterPro" id="IPR007372">
    <property type="entry name" value="Lipid/polyisoprenoid-bd_YceI"/>
</dbReference>
<proteinExistence type="predicted"/>
<dbReference type="InterPro" id="IPR036761">
    <property type="entry name" value="TTHA0802/YceI-like_sf"/>
</dbReference>
<keyword evidence="1" id="KW-0732">Signal</keyword>
<feature type="chain" id="PRO_5013188132" description="Lipid/polyisoprenoid-binding YceI-like domain-containing protein" evidence="1">
    <location>
        <begin position="24"/>
        <end position="181"/>
    </location>
</feature>
<evidence type="ECO:0000259" key="2">
    <source>
        <dbReference type="SMART" id="SM00867"/>
    </source>
</evidence>
<protein>
    <recommendedName>
        <fullName evidence="2">Lipid/polyisoprenoid-binding YceI-like domain-containing protein</fullName>
    </recommendedName>
</protein>
<feature type="signal peptide" evidence="1">
    <location>
        <begin position="1"/>
        <end position="23"/>
    </location>
</feature>
<dbReference type="PANTHER" id="PTHR34406:SF1">
    <property type="entry name" value="PROTEIN YCEI"/>
    <property type="match status" value="1"/>
</dbReference>
<dbReference type="AlphaFoldDB" id="A0A1Z9YXH7"/>
<dbReference type="SMART" id="SM00867">
    <property type="entry name" value="YceI"/>
    <property type="match status" value="1"/>
</dbReference>
<comment type="caution">
    <text evidence="3">The sequence shown here is derived from an EMBL/GenBank/DDBJ whole genome shotgun (WGS) entry which is preliminary data.</text>
</comment>
<keyword evidence="4" id="KW-1185">Reference proteome</keyword>
<evidence type="ECO:0000313" key="3">
    <source>
        <dbReference type="EMBL" id="OUY06903.1"/>
    </source>
</evidence>
<gene>
    <name evidence="3" type="ORF">CAP51_09400</name>
</gene>
<dbReference type="OrthoDB" id="9811006at2"/>
<accession>A0A1Z9YXH7</accession>
<evidence type="ECO:0000313" key="4">
    <source>
        <dbReference type="Proteomes" id="UP000196536"/>
    </source>
</evidence>
<dbReference type="Pfam" id="PF04264">
    <property type="entry name" value="YceI"/>
    <property type="match status" value="1"/>
</dbReference>
<sequence length="181" mass="19788">MNMPIIYGFAFATLSIFSMQTYAAQWNLDGSKSNVGFTTQGTGGTKANFNKVQGNAVFDPKNIKDTKINLEINASSLSAGIKTPLYKGSNGLNVSKYPKLTFKSTAITALSGNRYKMDGLLTMHGVTKPTTWTLNINPEGDALTMTASTQIDRTKWGMTHFENLIDETITLNAKTKFVKVQ</sequence>
<feature type="domain" description="Lipid/polyisoprenoid-binding YceI-like" evidence="2">
    <location>
        <begin position="25"/>
        <end position="178"/>
    </location>
</feature>
<dbReference type="SUPFAM" id="SSF101874">
    <property type="entry name" value="YceI-like"/>
    <property type="match status" value="1"/>
</dbReference>
<evidence type="ECO:0000256" key="1">
    <source>
        <dbReference type="SAM" id="SignalP"/>
    </source>
</evidence>
<name>A0A1Z9YXH7_9GAMM</name>